<dbReference type="RefSeq" id="WP_137245112.1">
    <property type="nucleotide sequence ID" value="NZ_SZQA01000001.1"/>
</dbReference>
<comment type="caution">
    <text evidence="2">The sequence shown here is derived from an EMBL/GenBank/DDBJ whole genome shotgun (WGS) entry which is preliminary data.</text>
</comment>
<sequence length="124" mass="13064">MLRFVALLTVLVVVVTEVALHHAGPLAHRAYDPGVHADPGDLYLTAANDLALARVPWFAAVVVVVLLLGRMRSPFVLVAAGVPVSGFCCTWPWPRPSLSAGPQGSRCRRCWPTGPAGTGPSCSP</sequence>
<feature type="transmembrane region" description="Helical" evidence="1">
    <location>
        <begin position="75"/>
        <end position="93"/>
    </location>
</feature>
<evidence type="ECO:0000313" key="2">
    <source>
        <dbReference type="EMBL" id="TKK91424.1"/>
    </source>
</evidence>
<feature type="transmembrane region" description="Helical" evidence="1">
    <location>
        <begin position="47"/>
        <end position="68"/>
    </location>
</feature>
<keyword evidence="3" id="KW-1185">Reference proteome</keyword>
<organism evidence="2 3">
    <name type="scientific">Herbidospora galbida</name>
    <dbReference type="NCBI Taxonomy" id="2575442"/>
    <lineage>
        <taxon>Bacteria</taxon>
        <taxon>Bacillati</taxon>
        <taxon>Actinomycetota</taxon>
        <taxon>Actinomycetes</taxon>
        <taxon>Streptosporangiales</taxon>
        <taxon>Streptosporangiaceae</taxon>
        <taxon>Herbidospora</taxon>
    </lineage>
</organism>
<reference evidence="2 3" key="1">
    <citation type="submission" date="2019-04" db="EMBL/GenBank/DDBJ databases">
        <title>Herbidospora sp. NEAU-GS14.nov., a novel actinomycete isolated from soil.</title>
        <authorList>
            <person name="Han L."/>
        </authorList>
    </citation>
    <scope>NUCLEOTIDE SEQUENCE [LARGE SCALE GENOMIC DNA]</scope>
    <source>
        <strain evidence="2 3">NEAU-GS14</strain>
    </source>
</reference>
<protein>
    <submittedName>
        <fullName evidence="2">Uncharacterized protein</fullName>
    </submittedName>
</protein>
<accession>A0A4U3MRI1</accession>
<keyword evidence="1" id="KW-1133">Transmembrane helix</keyword>
<dbReference type="AlphaFoldDB" id="A0A4U3MRI1"/>
<keyword evidence="1" id="KW-0812">Transmembrane</keyword>
<gene>
    <name evidence="2" type="ORF">FDA94_01130</name>
</gene>
<evidence type="ECO:0000313" key="3">
    <source>
        <dbReference type="Proteomes" id="UP000308705"/>
    </source>
</evidence>
<dbReference type="EMBL" id="SZQA01000001">
    <property type="protein sequence ID" value="TKK91424.1"/>
    <property type="molecule type" value="Genomic_DNA"/>
</dbReference>
<dbReference type="Proteomes" id="UP000308705">
    <property type="component" value="Unassembled WGS sequence"/>
</dbReference>
<evidence type="ECO:0000256" key="1">
    <source>
        <dbReference type="SAM" id="Phobius"/>
    </source>
</evidence>
<name>A0A4U3MRI1_9ACTN</name>
<proteinExistence type="predicted"/>
<keyword evidence="1" id="KW-0472">Membrane</keyword>